<proteinExistence type="predicted"/>
<gene>
    <name evidence="2" type="ORF">BJX63DRAFT_189034</name>
</gene>
<keyword evidence="3" id="KW-1185">Reference proteome</keyword>
<sequence>MAAQQSEVGVHGTKRPAEGELDDQPLAKKFGRLRIGPLAMVNSPARREYQVRPNPKSNGFEDAMMLDDTKHTVYVHDLEQELEETEFLQAGLTILPGLSDKLSMSKMLVSSTKPQCNEVVLYREPESLSIPKDKDQVRRALIETRERARLGQSRHWRDIGEGVESRAEGKMARLSKSNDEQLHNDIMDVDTEVGFDT</sequence>
<dbReference type="Pfam" id="PF20354">
    <property type="entry name" value="DUF6649"/>
    <property type="match status" value="1"/>
</dbReference>
<name>A0ABR4HH42_9EURO</name>
<evidence type="ECO:0000256" key="1">
    <source>
        <dbReference type="SAM" id="MobiDB-lite"/>
    </source>
</evidence>
<dbReference type="InterPro" id="IPR046591">
    <property type="entry name" value="DUF6649"/>
</dbReference>
<protein>
    <submittedName>
        <fullName evidence="2">Uncharacterized protein</fullName>
    </submittedName>
</protein>
<evidence type="ECO:0000313" key="3">
    <source>
        <dbReference type="Proteomes" id="UP001610334"/>
    </source>
</evidence>
<evidence type="ECO:0000313" key="2">
    <source>
        <dbReference type="EMBL" id="KAL2814727.1"/>
    </source>
</evidence>
<feature type="region of interest" description="Disordered" evidence="1">
    <location>
        <begin position="1"/>
        <end position="26"/>
    </location>
</feature>
<dbReference type="EMBL" id="JBFXLT010000031">
    <property type="protein sequence ID" value="KAL2814727.1"/>
    <property type="molecule type" value="Genomic_DNA"/>
</dbReference>
<dbReference type="Proteomes" id="UP001610334">
    <property type="component" value="Unassembled WGS sequence"/>
</dbReference>
<comment type="caution">
    <text evidence="2">The sequence shown here is derived from an EMBL/GenBank/DDBJ whole genome shotgun (WGS) entry which is preliminary data.</text>
</comment>
<reference evidence="2 3" key="1">
    <citation type="submission" date="2024-07" db="EMBL/GenBank/DDBJ databases">
        <title>Section-level genome sequencing and comparative genomics of Aspergillus sections Usti and Cavernicolus.</title>
        <authorList>
            <consortium name="Lawrence Berkeley National Laboratory"/>
            <person name="Nybo J.L."/>
            <person name="Vesth T.C."/>
            <person name="Theobald S."/>
            <person name="Frisvad J.C."/>
            <person name="Larsen T.O."/>
            <person name="Kjaerboelling I."/>
            <person name="Rothschild-Mancinelli K."/>
            <person name="Lyhne E.K."/>
            <person name="Kogle M.E."/>
            <person name="Barry K."/>
            <person name="Clum A."/>
            <person name="Na H."/>
            <person name="Ledsgaard L."/>
            <person name="Lin J."/>
            <person name="Lipzen A."/>
            <person name="Kuo A."/>
            <person name="Riley R."/>
            <person name="Mondo S."/>
            <person name="Labutti K."/>
            <person name="Haridas S."/>
            <person name="Pangalinan J."/>
            <person name="Salamov A.A."/>
            <person name="Simmons B.A."/>
            <person name="Magnuson J.K."/>
            <person name="Chen J."/>
            <person name="Drula E."/>
            <person name="Henrissat B."/>
            <person name="Wiebenga A."/>
            <person name="Lubbers R.J."/>
            <person name="Gomes A.C."/>
            <person name="Makela M.R."/>
            <person name="Stajich J."/>
            <person name="Grigoriev I.V."/>
            <person name="Mortensen U.H."/>
            <person name="De Vries R.P."/>
            <person name="Baker S.E."/>
            <person name="Andersen M.R."/>
        </authorList>
    </citation>
    <scope>NUCLEOTIDE SEQUENCE [LARGE SCALE GENOMIC DNA]</scope>
    <source>
        <strain evidence="2 3">CBS 588.65</strain>
    </source>
</reference>
<organism evidence="2 3">
    <name type="scientific">Aspergillus granulosus</name>
    <dbReference type="NCBI Taxonomy" id="176169"/>
    <lineage>
        <taxon>Eukaryota</taxon>
        <taxon>Fungi</taxon>
        <taxon>Dikarya</taxon>
        <taxon>Ascomycota</taxon>
        <taxon>Pezizomycotina</taxon>
        <taxon>Eurotiomycetes</taxon>
        <taxon>Eurotiomycetidae</taxon>
        <taxon>Eurotiales</taxon>
        <taxon>Aspergillaceae</taxon>
        <taxon>Aspergillus</taxon>
        <taxon>Aspergillus subgen. Nidulantes</taxon>
    </lineage>
</organism>
<accession>A0ABR4HH42</accession>